<dbReference type="SFLD" id="SFLDS00029">
    <property type="entry name" value="Radical_SAM"/>
    <property type="match status" value="1"/>
</dbReference>
<evidence type="ECO:0000313" key="19">
    <source>
        <dbReference type="Proteomes" id="UP000548632"/>
    </source>
</evidence>
<feature type="binding site" evidence="14">
    <location>
        <position position="12"/>
    </location>
    <ligand>
        <name>[4Fe-4S] cluster</name>
        <dbReference type="ChEBI" id="CHEBI:49883"/>
        <label>1</label>
    </ligand>
</feature>
<keyword evidence="19" id="KW-1185">Reference proteome</keyword>
<evidence type="ECO:0000259" key="16">
    <source>
        <dbReference type="PROSITE" id="PS51449"/>
    </source>
</evidence>
<keyword evidence="6 14" id="KW-0819">tRNA processing</keyword>
<dbReference type="GO" id="GO:0051539">
    <property type="term" value="F:4 iron, 4 sulfur cluster binding"/>
    <property type="evidence" value="ECO:0007669"/>
    <property type="project" value="UniProtKB-UniRule"/>
</dbReference>
<organism evidence="18 19">
    <name type="scientific">Thiospirillum jenense</name>
    <dbReference type="NCBI Taxonomy" id="1653858"/>
    <lineage>
        <taxon>Bacteria</taxon>
        <taxon>Pseudomonadati</taxon>
        <taxon>Pseudomonadota</taxon>
        <taxon>Gammaproteobacteria</taxon>
        <taxon>Chromatiales</taxon>
        <taxon>Chromatiaceae</taxon>
        <taxon>Thiospirillum</taxon>
    </lineage>
</organism>
<dbReference type="Pfam" id="PF00919">
    <property type="entry name" value="UPF0004"/>
    <property type="match status" value="1"/>
</dbReference>
<keyword evidence="4 14" id="KW-0808">Transferase</keyword>
<evidence type="ECO:0000256" key="6">
    <source>
        <dbReference type="ARBA" id="ARBA00022694"/>
    </source>
</evidence>
<gene>
    <name evidence="14 18" type="primary">miaB</name>
    <name evidence="18" type="ORF">HUK38_04040</name>
</gene>
<dbReference type="PROSITE" id="PS50926">
    <property type="entry name" value="TRAM"/>
    <property type="match status" value="1"/>
</dbReference>
<dbReference type="RefSeq" id="WP_182582772.1">
    <property type="nucleotide sequence ID" value="NZ_JABVCQ010000006.1"/>
</dbReference>
<evidence type="ECO:0000256" key="3">
    <source>
        <dbReference type="ARBA" id="ARBA00022490"/>
    </source>
</evidence>
<feature type="domain" description="Radical SAM core" evidence="17">
    <location>
        <begin position="143"/>
        <end position="375"/>
    </location>
</feature>
<keyword evidence="2 14" id="KW-0004">4Fe-4S</keyword>
<evidence type="ECO:0000256" key="11">
    <source>
        <dbReference type="ARBA" id="ARBA00050926"/>
    </source>
</evidence>
<dbReference type="InterPro" id="IPR023404">
    <property type="entry name" value="rSAM_horseshoe"/>
</dbReference>
<sequence>MVNKLYIQTYGCQMNVYDSARLADVLHASHGLELTDCAEDADVLLLNTCAIREKAQEKVFSQLGRWQNWKAQRPELIIGVGGCVASQEGEFIRQRAPFVDMIFGPQTAHRVPQLIDAVIRERRPQIDISFPEMEKFACLPPVRATAPSALVTIMEGCSHYCTYCVVPYTRGAEVSRAVDDVLAEVVALAQQGVREVNLLGQNVNGYNGLDAAGRAATLADLLYRVADIDGIERIRFTTSHPSAFSDDLIAVYADVPHLVNFLHLPVQSGSDRILAQMKRGYTAADYQRIINQLRQVRPSIGISSDFIIGFPGETDADFNDTLALIDAVGFDHSFSFLFSPRPGTPAANYPDDTPLLLKQQRLAQLQQRINTQAQLISAQMVGTDVTILVEKPSRKDANQLSGRTENNRVVNFNGDSNLIGQFVTVRITEALPNSLRGELTTRAANPIIK</sequence>
<dbReference type="PROSITE" id="PS01278">
    <property type="entry name" value="MTTASE_RADICAL"/>
    <property type="match status" value="1"/>
</dbReference>
<dbReference type="GO" id="GO:0046872">
    <property type="term" value="F:metal ion binding"/>
    <property type="evidence" value="ECO:0007669"/>
    <property type="project" value="UniProtKB-KW"/>
</dbReference>
<dbReference type="AlphaFoldDB" id="A0A839H8C8"/>
<evidence type="ECO:0000256" key="10">
    <source>
        <dbReference type="ARBA" id="ARBA00033765"/>
    </source>
</evidence>
<dbReference type="Pfam" id="PF01938">
    <property type="entry name" value="TRAM"/>
    <property type="match status" value="1"/>
</dbReference>
<dbReference type="NCBIfam" id="TIGR01574">
    <property type="entry name" value="miaB-methiolase"/>
    <property type="match status" value="1"/>
</dbReference>
<keyword evidence="9 14" id="KW-0411">Iron-sulfur</keyword>
<dbReference type="Gene3D" id="3.40.50.12160">
    <property type="entry name" value="Methylthiotransferase, N-terminal domain"/>
    <property type="match status" value="1"/>
</dbReference>
<evidence type="ECO:0000256" key="13">
    <source>
        <dbReference type="ARBA" id="ARBA00052587"/>
    </source>
</evidence>
<dbReference type="InterPro" id="IPR006463">
    <property type="entry name" value="MiaB_methiolase"/>
</dbReference>
<dbReference type="InterPro" id="IPR005839">
    <property type="entry name" value="Methylthiotransferase"/>
</dbReference>
<dbReference type="SMART" id="SM00729">
    <property type="entry name" value="Elp3"/>
    <property type="match status" value="1"/>
</dbReference>
<feature type="binding site" evidence="14">
    <location>
        <position position="83"/>
    </location>
    <ligand>
        <name>[4Fe-4S] cluster</name>
        <dbReference type="ChEBI" id="CHEBI:49883"/>
        <label>1</label>
    </ligand>
</feature>
<name>A0A839H8C8_9GAMM</name>
<dbReference type="HAMAP" id="MF_01864">
    <property type="entry name" value="tRNA_metthiotr_MiaB"/>
    <property type="match status" value="1"/>
</dbReference>
<evidence type="ECO:0000256" key="7">
    <source>
        <dbReference type="ARBA" id="ARBA00022723"/>
    </source>
</evidence>
<dbReference type="InterPro" id="IPR006638">
    <property type="entry name" value="Elp3/MiaA/NifB-like_rSAM"/>
</dbReference>
<keyword evidence="8 14" id="KW-0408">Iron</keyword>
<dbReference type="FunFam" id="3.40.50.12160:FF:000001">
    <property type="entry name" value="tRNA-2-methylthio-N(6)-dimethylallyladenosine synthase"/>
    <property type="match status" value="1"/>
</dbReference>
<dbReference type="SFLD" id="SFLDG01061">
    <property type="entry name" value="methylthiotransferase"/>
    <property type="match status" value="1"/>
</dbReference>
<keyword evidence="3 14" id="KW-0963">Cytoplasm</keyword>
<dbReference type="GO" id="GO:0035597">
    <property type="term" value="F:tRNA-2-methylthio-N(6)-dimethylallyladenosine(37) synthase activity"/>
    <property type="evidence" value="ECO:0007669"/>
    <property type="project" value="UniProtKB-EC"/>
</dbReference>
<comment type="caution">
    <text evidence="18">The sequence shown here is derived from an EMBL/GenBank/DDBJ whole genome shotgun (WGS) entry which is preliminary data.</text>
</comment>
<dbReference type="InterPro" id="IPR020612">
    <property type="entry name" value="Methylthiotransferase_CS"/>
</dbReference>
<protein>
    <recommendedName>
        <fullName evidence="10 14">tRNA-2-methylthio-N(6)-dimethylallyladenosine synthase</fullName>
        <ecNumber evidence="10 14">2.8.4.3</ecNumber>
    </recommendedName>
    <alternativeName>
        <fullName evidence="14">(Dimethylallyl)adenosine tRNA methylthiotransferase MiaB</fullName>
    </alternativeName>
    <alternativeName>
        <fullName evidence="14">tRNA-i(6)A37 methylthiotransferase</fullName>
    </alternativeName>
</protein>
<dbReference type="PANTHER" id="PTHR43020">
    <property type="entry name" value="CDK5 REGULATORY SUBUNIT-ASSOCIATED PROTEIN 1"/>
    <property type="match status" value="1"/>
</dbReference>
<dbReference type="Pfam" id="PF04055">
    <property type="entry name" value="Radical_SAM"/>
    <property type="match status" value="1"/>
</dbReference>
<feature type="domain" description="TRAM" evidence="15">
    <location>
        <begin position="378"/>
        <end position="441"/>
    </location>
</feature>
<evidence type="ECO:0000313" key="18">
    <source>
        <dbReference type="EMBL" id="MBB1125401.1"/>
    </source>
</evidence>
<keyword evidence="7 14" id="KW-0479">Metal-binding</keyword>
<dbReference type="PROSITE" id="PS51918">
    <property type="entry name" value="RADICAL_SAM"/>
    <property type="match status" value="1"/>
</dbReference>
<feature type="binding site" evidence="14">
    <location>
        <position position="49"/>
    </location>
    <ligand>
        <name>[4Fe-4S] cluster</name>
        <dbReference type="ChEBI" id="CHEBI:49883"/>
        <label>1</label>
    </ligand>
</feature>
<dbReference type="CDD" id="cd01335">
    <property type="entry name" value="Radical_SAM"/>
    <property type="match status" value="1"/>
</dbReference>
<feature type="binding site" evidence="14">
    <location>
        <position position="161"/>
    </location>
    <ligand>
        <name>[4Fe-4S] cluster</name>
        <dbReference type="ChEBI" id="CHEBI:49883"/>
        <label>2</label>
        <note>4Fe-4S-S-AdoMet</note>
    </ligand>
</feature>
<accession>A0A839H8C8</accession>
<reference evidence="18 19" key="1">
    <citation type="journal article" date="2020" name="Arch. Microbiol.">
        <title>The genome sequence of the giant phototrophic gammaproteobacterium Thiospirillum jenense gives insight into its physiological properties and phylogenetic relationships.</title>
        <authorList>
            <person name="Imhoff J.F."/>
            <person name="Meyer T.E."/>
            <person name="Kyndt J.A."/>
        </authorList>
    </citation>
    <scope>NUCLEOTIDE SEQUENCE [LARGE SCALE GENOMIC DNA]</scope>
    <source>
        <strain evidence="18 19">DSM 216</strain>
    </source>
</reference>
<comment type="cofactor">
    <cofactor evidence="14">
        <name>[4Fe-4S] cluster</name>
        <dbReference type="ChEBI" id="CHEBI:49883"/>
    </cofactor>
    <text evidence="14">Binds 2 [4Fe-4S] clusters. One cluster is coordinated with 3 cysteines and an exchangeable S-adenosyl-L-methionine.</text>
</comment>
<evidence type="ECO:0000259" key="17">
    <source>
        <dbReference type="PROSITE" id="PS51918"/>
    </source>
</evidence>
<comment type="similarity">
    <text evidence="14">Belongs to the methylthiotransferase family. MiaB subfamily.</text>
</comment>
<dbReference type="SFLD" id="SFLDG01082">
    <property type="entry name" value="B12-binding_domain_containing"/>
    <property type="match status" value="1"/>
</dbReference>
<dbReference type="SUPFAM" id="SSF102114">
    <property type="entry name" value="Radical SAM enzymes"/>
    <property type="match status" value="1"/>
</dbReference>
<dbReference type="PROSITE" id="PS51449">
    <property type="entry name" value="MTTASE_N"/>
    <property type="match status" value="1"/>
</dbReference>
<evidence type="ECO:0000256" key="14">
    <source>
        <dbReference type="HAMAP-Rule" id="MF_01864"/>
    </source>
</evidence>
<feature type="binding site" evidence="14">
    <location>
        <position position="164"/>
    </location>
    <ligand>
        <name>[4Fe-4S] cluster</name>
        <dbReference type="ChEBI" id="CHEBI:49883"/>
        <label>2</label>
        <note>4Fe-4S-S-AdoMet</note>
    </ligand>
</feature>
<evidence type="ECO:0000256" key="2">
    <source>
        <dbReference type="ARBA" id="ARBA00022485"/>
    </source>
</evidence>
<dbReference type="PANTHER" id="PTHR43020:SF2">
    <property type="entry name" value="MITOCHONDRIAL TRNA METHYLTHIOTRANSFERASE CDK5RAP1"/>
    <property type="match status" value="1"/>
</dbReference>
<dbReference type="EMBL" id="JABVCQ010000006">
    <property type="protein sequence ID" value="MBB1125401.1"/>
    <property type="molecule type" value="Genomic_DNA"/>
</dbReference>
<comment type="subunit">
    <text evidence="14">Monomer.</text>
</comment>
<evidence type="ECO:0000256" key="1">
    <source>
        <dbReference type="ARBA" id="ARBA00003234"/>
    </source>
</evidence>
<dbReference type="NCBIfam" id="TIGR00089">
    <property type="entry name" value="MiaB/RimO family radical SAM methylthiotransferase"/>
    <property type="match status" value="1"/>
</dbReference>
<keyword evidence="5 14" id="KW-0949">S-adenosyl-L-methionine</keyword>
<comment type="catalytic activity">
    <reaction evidence="11">
        <text>N(6)-dimethylallyladenosine(37) in tRNA + (sulfur carrier)-SH + AH2 + S-adenosyl-L-methionine = 2-thio-N(6)-dimethylallyladenosine(37) in tRNA + (sulfur carrier)-H + 5'-deoxyadenosine + L-methionine + A + H(+)</text>
        <dbReference type="Rhea" id="RHEA:36339"/>
        <dbReference type="Rhea" id="RHEA-COMP:10375"/>
        <dbReference type="Rhea" id="RHEA-COMP:10377"/>
        <dbReference type="Rhea" id="RHEA-COMP:14737"/>
        <dbReference type="Rhea" id="RHEA-COMP:14739"/>
        <dbReference type="ChEBI" id="CHEBI:13193"/>
        <dbReference type="ChEBI" id="CHEBI:15378"/>
        <dbReference type="ChEBI" id="CHEBI:17319"/>
        <dbReference type="ChEBI" id="CHEBI:17499"/>
        <dbReference type="ChEBI" id="CHEBI:29917"/>
        <dbReference type="ChEBI" id="CHEBI:57844"/>
        <dbReference type="ChEBI" id="CHEBI:59789"/>
        <dbReference type="ChEBI" id="CHEBI:64428"/>
        <dbReference type="ChEBI" id="CHEBI:74415"/>
        <dbReference type="ChEBI" id="CHEBI:74416"/>
    </reaction>
    <physiologicalReaction direction="left-to-right" evidence="11">
        <dbReference type="Rhea" id="RHEA:36340"/>
    </physiologicalReaction>
</comment>
<proteinExistence type="inferred from homology"/>
<dbReference type="GO" id="GO:0005829">
    <property type="term" value="C:cytosol"/>
    <property type="evidence" value="ECO:0007669"/>
    <property type="project" value="TreeGrafter"/>
</dbReference>
<dbReference type="FunFam" id="3.80.30.20:FF:000001">
    <property type="entry name" value="tRNA-2-methylthio-N(6)-dimethylallyladenosine synthase 2"/>
    <property type="match status" value="1"/>
</dbReference>
<feature type="domain" description="MTTase N-terminal" evidence="16">
    <location>
        <begin position="3"/>
        <end position="120"/>
    </location>
</feature>
<dbReference type="InterPro" id="IPR058240">
    <property type="entry name" value="rSAM_sf"/>
</dbReference>
<comment type="subcellular location">
    <subcellularLocation>
        <location evidence="14">Cytoplasm</location>
    </subcellularLocation>
</comment>
<evidence type="ECO:0000256" key="4">
    <source>
        <dbReference type="ARBA" id="ARBA00022679"/>
    </source>
</evidence>
<dbReference type="SFLD" id="SFLDF00273">
    <property type="entry name" value="(dimethylallyl)adenosine_tRNA"/>
    <property type="match status" value="1"/>
</dbReference>
<dbReference type="InterPro" id="IPR007197">
    <property type="entry name" value="rSAM"/>
</dbReference>
<dbReference type="InterPro" id="IPR038135">
    <property type="entry name" value="Methylthiotransferase_N_sf"/>
</dbReference>
<evidence type="ECO:0000259" key="15">
    <source>
        <dbReference type="PROSITE" id="PS50926"/>
    </source>
</evidence>
<feature type="binding site" evidence="14">
    <location>
        <position position="157"/>
    </location>
    <ligand>
        <name>[4Fe-4S] cluster</name>
        <dbReference type="ChEBI" id="CHEBI:49883"/>
        <label>2</label>
        <note>4Fe-4S-S-AdoMet</note>
    </ligand>
</feature>
<dbReference type="Gene3D" id="3.80.30.20">
    <property type="entry name" value="tm_1862 like domain"/>
    <property type="match status" value="1"/>
</dbReference>
<evidence type="ECO:0000256" key="5">
    <source>
        <dbReference type="ARBA" id="ARBA00022691"/>
    </source>
</evidence>
<comment type="function">
    <text evidence="1 14">Catalyzes the methylthiolation of N6-(dimethylallyl)adenosine (i(6)A), leading to the formation of 2-methylthio-N6-(dimethylallyl)adenosine (ms(2)i(6)A) at position 37 in tRNAs that read codons beginning with uridine.</text>
</comment>
<dbReference type="Proteomes" id="UP000548632">
    <property type="component" value="Unassembled WGS sequence"/>
</dbReference>
<comment type="catalytic activity">
    <reaction evidence="12">
        <text>2-thio-N(6)-dimethylallyladenosine(37) in tRNA + S-adenosyl-L-methionine = 2-methylsulfanyl-N(6)-dimethylallyladenosine(37) in tRNA + S-adenosyl-L-homocysteine + H(+)</text>
        <dbReference type="Rhea" id="RHEA:37063"/>
        <dbReference type="Rhea" id="RHEA-COMP:10376"/>
        <dbReference type="Rhea" id="RHEA-COMP:10377"/>
        <dbReference type="ChEBI" id="CHEBI:15378"/>
        <dbReference type="ChEBI" id="CHEBI:57856"/>
        <dbReference type="ChEBI" id="CHEBI:59789"/>
        <dbReference type="ChEBI" id="CHEBI:74416"/>
        <dbReference type="ChEBI" id="CHEBI:74417"/>
    </reaction>
    <physiologicalReaction direction="left-to-right" evidence="12">
        <dbReference type="Rhea" id="RHEA:37064"/>
    </physiologicalReaction>
</comment>
<comment type="catalytic activity">
    <reaction evidence="13">
        <text>N(6)-dimethylallyladenosine(37) in tRNA + (sulfur carrier)-SH + AH2 + 2 S-adenosyl-L-methionine = 2-methylsulfanyl-N(6)-dimethylallyladenosine(37) in tRNA + (sulfur carrier)-H + 5'-deoxyadenosine + L-methionine + A + S-adenosyl-L-homocysteine + 2 H(+)</text>
        <dbReference type="Rhea" id="RHEA:37067"/>
        <dbReference type="Rhea" id="RHEA-COMP:10375"/>
        <dbReference type="Rhea" id="RHEA-COMP:10376"/>
        <dbReference type="Rhea" id="RHEA-COMP:14737"/>
        <dbReference type="Rhea" id="RHEA-COMP:14739"/>
        <dbReference type="ChEBI" id="CHEBI:13193"/>
        <dbReference type="ChEBI" id="CHEBI:15378"/>
        <dbReference type="ChEBI" id="CHEBI:17319"/>
        <dbReference type="ChEBI" id="CHEBI:17499"/>
        <dbReference type="ChEBI" id="CHEBI:29917"/>
        <dbReference type="ChEBI" id="CHEBI:57844"/>
        <dbReference type="ChEBI" id="CHEBI:57856"/>
        <dbReference type="ChEBI" id="CHEBI:59789"/>
        <dbReference type="ChEBI" id="CHEBI:64428"/>
        <dbReference type="ChEBI" id="CHEBI:74415"/>
        <dbReference type="ChEBI" id="CHEBI:74417"/>
        <dbReference type="EC" id="2.8.4.3"/>
    </reaction>
    <physiologicalReaction direction="left-to-right" evidence="13">
        <dbReference type="Rhea" id="RHEA:37068"/>
    </physiologicalReaction>
</comment>
<dbReference type="InterPro" id="IPR002792">
    <property type="entry name" value="TRAM_dom"/>
</dbReference>
<dbReference type="InterPro" id="IPR013848">
    <property type="entry name" value="Methylthiotransferase_N"/>
</dbReference>
<dbReference type="EC" id="2.8.4.3" evidence="10 14"/>
<evidence type="ECO:0000256" key="9">
    <source>
        <dbReference type="ARBA" id="ARBA00023014"/>
    </source>
</evidence>
<evidence type="ECO:0000256" key="8">
    <source>
        <dbReference type="ARBA" id="ARBA00023004"/>
    </source>
</evidence>
<evidence type="ECO:0000256" key="12">
    <source>
        <dbReference type="ARBA" id="ARBA00052380"/>
    </source>
</evidence>